<dbReference type="InterPro" id="IPR007197">
    <property type="entry name" value="rSAM"/>
</dbReference>
<dbReference type="PANTHER" id="PTHR43432">
    <property type="entry name" value="SLR0285 PROTEIN"/>
    <property type="match status" value="1"/>
</dbReference>
<dbReference type="GO" id="GO:0051536">
    <property type="term" value="F:iron-sulfur cluster binding"/>
    <property type="evidence" value="ECO:0007669"/>
    <property type="project" value="UniProtKB-KW"/>
</dbReference>
<accession>A0A383DRT7</accession>
<dbReference type="InterPro" id="IPR040086">
    <property type="entry name" value="MJ0683-like"/>
</dbReference>
<evidence type="ECO:0000256" key="1">
    <source>
        <dbReference type="ARBA" id="ARBA00022723"/>
    </source>
</evidence>
<organism evidence="5">
    <name type="scientific">marine metagenome</name>
    <dbReference type="NCBI Taxonomy" id="408172"/>
    <lineage>
        <taxon>unclassified sequences</taxon>
        <taxon>metagenomes</taxon>
        <taxon>ecological metagenomes</taxon>
    </lineage>
</organism>
<keyword evidence="3" id="KW-0411">Iron-sulfur</keyword>
<feature type="non-terminal residue" evidence="5">
    <location>
        <position position="136"/>
    </location>
</feature>
<protein>
    <recommendedName>
        <fullName evidence="6">Radical SAM core domain-containing protein</fullName>
    </recommendedName>
</protein>
<dbReference type="AlphaFoldDB" id="A0A383DRT7"/>
<reference evidence="5" key="1">
    <citation type="submission" date="2018-05" db="EMBL/GenBank/DDBJ databases">
        <authorList>
            <person name="Lanie J.A."/>
            <person name="Ng W.-L."/>
            <person name="Kazmierczak K.M."/>
            <person name="Andrzejewski T.M."/>
            <person name="Davidsen T.M."/>
            <person name="Wayne K.J."/>
            <person name="Tettelin H."/>
            <person name="Glass J.I."/>
            <person name="Rusch D."/>
            <person name="Podicherti R."/>
            <person name="Tsui H.-C.T."/>
            <person name="Winkler M.E."/>
        </authorList>
    </citation>
    <scope>NUCLEOTIDE SEQUENCE</scope>
</reference>
<evidence type="ECO:0000313" key="5">
    <source>
        <dbReference type="EMBL" id="SVE47232.1"/>
    </source>
</evidence>
<evidence type="ECO:0008006" key="6">
    <source>
        <dbReference type="Google" id="ProtNLM"/>
    </source>
</evidence>
<dbReference type="GO" id="GO:0003824">
    <property type="term" value="F:catalytic activity"/>
    <property type="evidence" value="ECO:0007669"/>
    <property type="project" value="InterPro"/>
</dbReference>
<evidence type="ECO:0000256" key="2">
    <source>
        <dbReference type="ARBA" id="ARBA00023004"/>
    </source>
</evidence>
<dbReference type="EMBL" id="UINC01219663">
    <property type="protein sequence ID" value="SVE47232.1"/>
    <property type="molecule type" value="Genomic_DNA"/>
</dbReference>
<dbReference type="PANTHER" id="PTHR43432:SF3">
    <property type="entry name" value="SLR0285 PROTEIN"/>
    <property type="match status" value="1"/>
</dbReference>
<name>A0A383DRT7_9ZZZZ</name>
<gene>
    <name evidence="5" type="ORF">METZ01_LOCUS500086</name>
</gene>
<keyword evidence="2" id="KW-0408">Iron</keyword>
<dbReference type="SFLD" id="SFLDS00029">
    <property type="entry name" value="Radical_SAM"/>
    <property type="match status" value="1"/>
</dbReference>
<dbReference type="GO" id="GO:0046872">
    <property type="term" value="F:metal ion binding"/>
    <property type="evidence" value="ECO:0007669"/>
    <property type="project" value="UniProtKB-KW"/>
</dbReference>
<proteinExistence type="predicted"/>
<evidence type="ECO:0000256" key="3">
    <source>
        <dbReference type="ARBA" id="ARBA00023014"/>
    </source>
</evidence>
<keyword evidence="1" id="KW-0479">Metal-binding</keyword>
<sequence length="136" mass="14853">MGMRSSSVKKVCKGRGAVSNPPGRFEKVTTWAVSEDGEGASDGGKGSATQLSADRTRSIIRRNESPDIEFDQSINPYLGCEHGCVYCYARPSHSYLGLSAGKDFESRIFVKPEAGILLRQELCKLNYRCRTIALGT</sequence>
<feature type="region of interest" description="Disordered" evidence="4">
    <location>
        <begin position="35"/>
        <end position="57"/>
    </location>
</feature>
<evidence type="ECO:0000256" key="4">
    <source>
        <dbReference type="SAM" id="MobiDB-lite"/>
    </source>
</evidence>
<feature type="region of interest" description="Disordered" evidence="4">
    <location>
        <begin position="1"/>
        <end position="20"/>
    </location>
</feature>
<dbReference type="SFLD" id="SFLDG01084">
    <property type="entry name" value="Uncharacterised_Radical_SAM_Su"/>
    <property type="match status" value="1"/>
</dbReference>